<dbReference type="PANTHER" id="PTHR48228:SF4">
    <property type="entry name" value="BLR3030 PROTEIN"/>
    <property type="match status" value="1"/>
</dbReference>
<proteinExistence type="inferred from homology"/>
<gene>
    <name evidence="2" type="ORF">UMAG_05249</name>
</gene>
<name>A0A0D1DP63_MYCMD</name>
<dbReference type="GO" id="GO:0003824">
    <property type="term" value="F:catalytic activity"/>
    <property type="evidence" value="ECO:0007669"/>
    <property type="project" value="InterPro"/>
</dbReference>
<accession>A0A0D1DP63</accession>
<dbReference type="eggNOG" id="KOG3957">
    <property type="taxonomic scope" value="Eukaryota"/>
</dbReference>
<dbReference type="SUPFAM" id="SSF89796">
    <property type="entry name" value="CoA-transferase family III (CaiB/BaiF)"/>
    <property type="match status" value="2"/>
</dbReference>
<dbReference type="PANTHER" id="PTHR48228">
    <property type="entry name" value="SUCCINYL-COA--D-CITRAMALATE COA-TRANSFERASE"/>
    <property type="match status" value="1"/>
</dbReference>
<dbReference type="Proteomes" id="UP000000561">
    <property type="component" value="Chromosome 19"/>
</dbReference>
<dbReference type="RefSeq" id="XP_011391974.1">
    <property type="nucleotide sequence ID" value="XM_011393672.1"/>
</dbReference>
<dbReference type="VEuPathDB" id="FungiDB:UMAG_05249"/>
<sequence>MTTSTGSAHASDAFPSTESILQELGKQIGLDTSAHTATINGHDPVVPSTHRIGDACAAALALAGIAVSQVAHSRGSALDKVSVSVDEAIMQLTAAFYTKLNGVNLLRLFEDPKLFHNSDFYPTKDGRHVFLLLTYPRLRDAACQVLQCPPEKKDYAKNIAQWNAFELEDAINQSHGCAIALRTRQEWREHPQGKALLQQELISVTKIDESEPIPLTPLSQPDPEKDNASLPLEHIRLLDNGHVIAAPIVSRLAAEFGADVLHMSSPDYPDSAAMLNETGLGKLNAFCDLNEEEGRKAFADVISDADIYVCNYRSLELKGYSAKDLAKLKPGIIFVDITGWGRIGPWATRGGFDQLACTATGFSAEEGGFASPRLPPTYLLNDYLAGILGFAGALSALLRRAKEGGSYVVSLNLASVVMWVQDLGSFDTKEVEHLSPIDHNAASDKLSSISGPNGNTTYLGVRIGFEHIRPHFKRGAQPAGAVPFSWNQFRTS</sequence>
<dbReference type="InterPro" id="IPR023606">
    <property type="entry name" value="CoA-Trfase_III_dom_1_sf"/>
</dbReference>
<dbReference type="Pfam" id="PF02515">
    <property type="entry name" value="CoA_transf_3"/>
    <property type="match status" value="2"/>
</dbReference>
<protein>
    <recommendedName>
        <fullName evidence="4">CAIB/BAIF family enzyme</fullName>
    </recommendedName>
</protein>
<dbReference type="InterPro" id="IPR050509">
    <property type="entry name" value="CoA-transferase_III"/>
</dbReference>
<dbReference type="OMA" id="RFWRTAD"/>
<dbReference type="InterPro" id="IPR003673">
    <property type="entry name" value="CoA-Trfase_fam_III"/>
</dbReference>
<dbReference type="Gene3D" id="3.40.50.10540">
    <property type="entry name" value="Crotonobetainyl-coa:carnitine coa-transferase, domain 1"/>
    <property type="match status" value="2"/>
</dbReference>
<evidence type="ECO:0000313" key="3">
    <source>
        <dbReference type="Proteomes" id="UP000000561"/>
    </source>
</evidence>
<evidence type="ECO:0008006" key="4">
    <source>
        <dbReference type="Google" id="ProtNLM"/>
    </source>
</evidence>
<evidence type="ECO:0000256" key="1">
    <source>
        <dbReference type="ARBA" id="ARBA00008383"/>
    </source>
</evidence>
<comment type="similarity">
    <text evidence="1">Belongs to the CoA-transferase III family.</text>
</comment>
<dbReference type="GeneID" id="23565189"/>
<keyword evidence="3" id="KW-1185">Reference proteome</keyword>
<organism evidence="2 3">
    <name type="scientific">Mycosarcoma maydis</name>
    <name type="common">Corn smut fungus</name>
    <name type="synonym">Ustilago maydis</name>
    <dbReference type="NCBI Taxonomy" id="5270"/>
    <lineage>
        <taxon>Eukaryota</taxon>
        <taxon>Fungi</taxon>
        <taxon>Dikarya</taxon>
        <taxon>Basidiomycota</taxon>
        <taxon>Ustilaginomycotina</taxon>
        <taxon>Ustilaginomycetes</taxon>
        <taxon>Ustilaginales</taxon>
        <taxon>Ustilaginaceae</taxon>
        <taxon>Mycosarcoma</taxon>
    </lineage>
</organism>
<evidence type="ECO:0000313" key="2">
    <source>
        <dbReference type="EMBL" id="KIS66249.1"/>
    </source>
</evidence>
<dbReference type="KEGG" id="uma:UMAG_05249"/>
<dbReference type="Gene3D" id="3.30.1540.10">
    <property type="entry name" value="formyl-coa transferase, domain 3"/>
    <property type="match status" value="1"/>
</dbReference>
<dbReference type="InParanoid" id="A0A0D1DP63"/>
<dbReference type="OrthoDB" id="2308815at2759"/>
<dbReference type="InterPro" id="IPR044855">
    <property type="entry name" value="CoA-Trfase_III_dom3_sf"/>
</dbReference>
<reference evidence="2 3" key="1">
    <citation type="journal article" date="2006" name="Nature">
        <title>Insights from the genome of the biotrophic fungal plant pathogen Ustilago maydis.</title>
        <authorList>
            <person name="Kamper J."/>
            <person name="Kahmann R."/>
            <person name="Bolker M."/>
            <person name="Ma L.J."/>
            <person name="Brefort T."/>
            <person name="Saville B.J."/>
            <person name="Banuett F."/>
            <person name="Kronstad J.W."/>
            <person name="Gold S.E."/>
            <person name="Muller O."/>
            <person name="Perlin M.H."/>
            <person name="Wosten H.A."/>
            <person name="de Vries R."/>
            <person name="Ruiz-Herrera J."/>
            <person name="Reynaga-Pena C.G."/>
            <person name="Snetselaar K."/>
            <person name="McCann M."/>
            <person name="Perez-Martin J."/>
            <person name="Feldbrugge M."/>
            <person name="Basse C.W."/>
            <person name="Steinberg G."/>
            <person name="Ibeas J.I."/>
            <person name="Holloman W."/>
            <person name="Guzman P."/>
            <person name="Farman M."/>
            <person name="Stajich J.E."/>
            <person name="Sentandreu R."/>
            <person name="Gonzalez-Prieto J.M."/>
            <person name="Kennell J.C."/>
            <person name="Molina L."/>
            <person name="Schirawski J."/>
            <person name="Mendoza-Mendoza A."/>
            <person name="Greilinger D."/>
            <person name="Munch K."/>
            <person name="Rossel N."/>
            <person name="Scherer M."/>
            <person name="Vranes M."/>
            <person name="Ladendorf O."/>
            <person name="Vincon V."/>
            <person name="Fuchs U."/>
            <person name="Sandrock B."/>
            <person name="Meng S."/>
            <person name="Ho E.C."/>
            <person name="Cahill M.J."/>
            <person name="Boyce K.J."/>
            <person name="Klose J."/>
            <person name="Klosterman S.J."/>
            <person name="Deelstra H.J."/>
            <person name="Ortiz-Castellanos L."/>
            <person name="Li W."/>
            <person name="Sanchez-Alonso P."/>
            <person name="Schreier P.H."/>
            <person name="Hauser-Hahn I."/>
            <person name="Vaupel M."/>
            <person name="Koopmann E."/>
            <person name="Friedrich G."/>
            <person name="Voss H."/>
            <person name="Schluter T."/>
            <person name="Margolis J."/>
            <person name="Platt D."/>
            <person name="Swimmer C."/>
            <person name="Gnirke A."/>
            <person name="Chen F."/>
            <person name="Vysotskaia V."/>
            <person name="Mannhaupt G."/>
            <person name="Guldener U."/>
            <person name="Munsterkotter M."/>
            <person name="Haase D."/>
            <person name="Oesterheld M."/>
            <person name="Mewes H.W."/>
            <person name="Mauceli E.W."/>
            <person name="DeCaprio D."/>
            <person name="Wade C.M."/>
            <person name="Butler J."/>
            <person name="Young S."/>
            <person name="Jaffe D.B."/>
            <person name="Calvo S."/>
            <person name="Nusbaum C."/>
            <person name="Galagan J."/>
            <person name="Birren B.W."/>
        </authorList>
    </citation>
    <scope>NUCLEOTIDE SEQUENCE [LARGE SCALE GENOMIC DNA]</scope>
    <source>
        <strain evidence="3">DSM 14603 / FGSC 9021 / UM521</strain>
    </source>
</reference>
<dbReference type="STRING" id="237631.A0A0D1DP63"/>
<dbReference type="EMBL" id="CM003158">
    <property type="protein sequence ID" value="KIS66249.1"/>
    <property type="molecule type" value="Genomic_DNA"/>
</dbReference>
<dbReference type="AlphaFoldDB" id="A0A0D1DP63"/>